<keyword evidence="4 6" id="KW-0863">Zinc-finger</keyword>
<dbReference type="Pfam" id="PF25600">
    <property type="entry name" value="TRIM_CC"/>
    <property type="match status" value="1"/>
</dbReference>
<feature type="region of interest" description="Disordered" evidence="8">
    <location>
        <begin position="365"/>
        <end position="397"/>
    </location>
</feature>
<dbReference type="FunFam" id="1.25.40.180:FF:000001">
    <property type="entry name" value="Eukaryotic translation initiation factor 4 gamma, 3, putative"/>
    <property type="match status" value="1"/>
</dbReference>
<evidence type="ECO:0000259" key="10">
    <source>
        <dbReference type="PROSITE" id="PS50119"/>
    </source>
</evidence>
<dbReference type="SMART" id="SM00184">
    <property type="entry name" value="RING"/>
    <property type="match status" value="1"/>
</dbReference>
<dbReference type="GO" id="GO:0016281">
    <property type="term" value="C:eukaryotic translation initiation factor 4F complex"/>
    <property type="evidence" value="ECO:0007669"/>
    <property type="project" value="TreeGrafter"/>
</dbReference>
<dbReference type="Pfam" id="PF02854">
    <property type="entry name" value="MIF4G"/>
    <property type="match status" value="1"/>
</dbReference>
<dbReference type="GO" id="GO:0003743">
    <property type="term" value="F:translation initiation factor activity"/>
    <property type="evidence" value="ECO:0007669"/>
    <property type="project" value="TreeGrafter"/>
</dbReference>
<dbReference type="Gene3D" id="3.30.40.10">
    <property type="entry name" value="Zinc/RING finger domain, C3HC4 (zinc finger)"/>
    <property type="match status" value="1"/>
</dbReference>
<dbReference type="InterPro" id="IPR058030">
    <property type="entry name" value="TRIM8/14/16/25/29/45/65_CC"/>
</dbReference>
<evidence type="ECO:0000256" key="7">
    <source>
        <dbReference type="SAM" id="Coils"/>
    </source>
</evidence>
<dbReference type="InterPro" id="IPR016024">
    <property type="entry name" value="ARM-type_fold"/>
</dbReference>
<evidence type="ECO:0000256" key="5">
    <source>
        <dbReference type="ARBA" id="ARBA00022833"/>
    </source>
</evidence>
<dbReference type="PROSITE" id="PS50089">
    <property type="entry name" value="ZF_RING_2"/>
    <property type="match status" value="1"/>
</dbReference>
<dbReference type="InterPro" id="IPR017907">
    <property type="entry name" value="Znf_RING_CS"/>
</dbReference>
<reference evidence="11" key="1">
    <citation type="submission" date="2025-08" db="UniProtKB">
        <authorList>
            <consortium name="Ensembl"/>
        </authorList>
    </citation>
    <scope>IDENTIFICATION</scope>
</reference>
<dbReference type="SUPFAM" id="SSF48371">
    <property type="entry name" value="ARM repeat"/>
    <property type="match status" value="1"/>
</dbReference>
<dbReference type="SMART" id="SM00504">
    <property type="entry name" value="Ubox"/>
    <property type="match status" value="1"/>
</dbReference>
<feature type="region of interest" description="Disordered" evidence="8">
    <location>
        <begin position="1"/>
        <end position="31"/>
    </location>
</feature>
<evidence type="ECO:0000259" key="9">
    <source>
        <dbReference type="PROSITE" id="PS50089"/>
    </source>
</evidence>
<dbReference type="SUPFAM" id="SSF57850">
    <property type="entry name" value="RING/U-box"/>
    <property type="match status" value="1"/>
</dbReference>
<evidence type="ECO:0000313" key="12">
    <source>
        <dbReference type="Proteomes" id="UP000694700"/>
    </source>
</evidence>
<dbReference type="InterPro" id="IPR027370">
    <property type="entry name" value="Znf-RING_euk"/>
</dbReference>
<dbReference type="Gene3D" id="1.25.40.180">
    <property type="match status" value="1"/>
</dbReference>
<keyword evidence="7" id="KW-0175">Coiled coil</keyword>
<dbReference type="InterPro" id="IPR001841">
    <property type="entry name" value="Znf_RING"/>
</dbReference>
<name>A0A8C1SR10_CYPCA</name>
<evidence type="ECO:0000256" key="8">
    <source>
        <dbReference type="SAM" id="MobiDB-lite"/>
    </source>
</evidence>
<dbReference type="Pfam" id="PF00643">
    <property type="entry name" value="zf-B_box"/>
    <property type="match status" value="1"/>
</dbReference>
<evidence type="ECO:0000256" key="3">
    <source>
        <dbReference type="ARBA" id="ARBA00022723"/>
    </source>
</evidence>
<dbReference type="InterPro" id="IPR003890">
    <property type="entry name" value="MIF4G-like_typ-3"/>
</dbReference>
<protein>
    <recommendedName>
        <fullName evidence="2">RING-type E3 ubiquitin transferase</fullName>
        <ecNumber evidence="2">2.3.2.27</ecNumber>
    </recommendedName>
</protein>
<dbReference type="CDD" id="cd19802">
    <property type="entry name" value="Bbox1_TRIM8-like"/>
    <property type="match status" value="1"/>
</dbReference>
<dbReference type="PROSITE" id="PS50119">
    <property type="entry name" value="ZF_BBOX"/>
    <property type="match status" value="1"/>
</dbReference>
<evidence type="ECO:0000313" key="11">
    <source>
        <dbReference type="Ensembl" id="ENSCCRP00015010635.1"/>
    </source>
</evidence>
<feature type="coiled-coil region" evidence="7">
    <location>
        <begin position="202"/>
        <end position="308"/>
    </location>
</feature>
<dbReference type="SMART" id="SM00336">
    <property type="entry name" value="BBOX"/>
    <property type="match status" value="2"/>
</dbReference>
<dbReference type="PROSITE" id="PS00518">
    <property type="entry name" value="ZF_RING_1"/>
    <property type="match status" value="1"/>
</dbReference>
<feature type="domain" description="B box-type" evidence="10">
    <location>
        <begin position="161"/>
        <end position="201"/>
    </location>
</feature>
<feature type="region of interest" description="Disordered" evidence="8">
    <location>
        <begin position="544"/>
        <end position="570"/>
    </location>
</feature>
<dbReference type="InterPro" id="IPR003613">
    <property type="entry name" value="Ubox_domain"/>
</dbReference>
<sequence>MAESSPTSTKARKPRGLNFDHKPPSMSSSSGSLTEELQCSICLDVFTDPVSTPCGHNFCKTCLNEHWDNSQTCSCPYCKETFKQRPDLKTNTTLRELVDHYKKKSPEKKPEVLCDICEERKLKALKSCLVCQSSYCETHLEPHLRVTGLKKHKLMDPVSNLEDYICQKHEKPLDLFCRDDQTCVCSDCSVEDHKNHNTVPIKEESEEKKTELMKTQKDMQQMIQDRIKKIQDIKHSAEVRKRNTEKEKAAHVELFTDLIRSIERCQTELLEMMEEQQKAAEKQEEELIEELQQEITELKMRNTELEQLSHTEDHLHLLQVYSSLCSSRNTRNWPEISMKTHEGLETLRRALTQLKDTIDEKLTQTVDVTLDPDTARPKQPSSMSGPRGSGQGQRRNAPLKIRASVSLTEDFFCPALNKAEKAWKPSVKRSDRTDEDKSEFLKTQELYKRIEIVLNQLTPQMFQPLMKQVMKLTIDTEERLKGVIDLIYEKAISEPNSSEACANMCRCLMGLKVPATEKPGETVNFRKLLLNHCKKEFEKEKDDDTFEKQKELDAATGEEEKQRLKEDLEDAKEKAHRRSLGNIKFIGELFKLRMLTEAIMHDCIVTLLKRHDEEESLERVCCLLSSTWKHLDHEKAKPRMDQYINLMEKIIKERKTSSRIRFMLQDVLDLRRLNRGNRL</sequence>
<evidence type="ECO:0000256" key="2">
    <source>
        <dbReference type="ARBA" id="ARBA00012483"/>
    </source>
</evidence>
<dbReference type="CDD" id="cd19769">
    <property type="entry name" value="Bbox2_TRIM16-like"/>
    <property type="match status" value="1"/>
</dbReference>
<dbReference type="SMART" id="SM00543">
    <property type="entry name" value="MIF4G"/>
    <property type="match status" value="1"/>
</dbReference>
<accession>A0A8C1SR10</accession>
<dbReference type="GO" id="GO:0061630">
    <property type="term" value="F:ubiquitin protein ligase activity"/>
    <property type="evidence" value="ECO:0007669"/>
    <property type="project" value="UniProtKB-EC"/>
</dbReference>
<dbReference type="InterPro" id="IPR000315">
    <property type="entry name" value="Znf_B-box"/>
</dbReference>
<dbReference type="PANTHER" id="PTHR23253:SF10">
    <property type="entry name" value="EUKARYOTIC TRANSLATION INITIATION FACTOR 4 GAMMA 1"/>
    <property type="match status" value="1"/>
</dbReference>
<feature type="domain" description="RING-type" evidence="9">
    <location>
        <begin position="39"/>
        <end position="79"/>
    </location>
</feature>
<dbReference type="GO" id="GO:0016567">
    <property type="term" value="P:protein ubiquitination"/>
    <property type="evidence" value="ECO:0007669"/>
    <property type="project" value="InterPro"/>
</dbReference>
<feature type="compositionally biased region" description="Basic and acidic residues" evidence="8">
    <location>
        <begin position="544"/>
        <end position="566"/>
    </location>
</feature>
<dbReference type="AlphaFoldDB" id="A0A8C1SR10"/>
<organism evidence="11 12">
    <name type="scientific">Cyprinus carpio</name>
    <name type="common">Common carp</name>
    <dbReference type="NCBI Taxonomy" id="7962"/>
    <lineage>
        <taxon>Eukaryota</taxon>
        <taxon>Metazoa</taxon>
        <taxon>Chordata</taxon>
        <taxon>Craniata</taxon>
        <taxon>Vertebrata</taxon>
        <taxon>Euteleostomi</taxon>
        <taxon>Actinopterygii</taxon>
        <taxon>Neopterygii</taxon>
        <taxon>Teleostei</taxon>
        <taxon>Ostariophysi</taxon>
        <taxon>Cypriniformes</taxon>
        <taxon>Cyprinidae</taxon>
        <taxon>Cyprininae</taxon>
        <taxon>Cyprinus</taxon>
    </lineage>
</organism>
<dbReference type="SUPFAM" id="SSF57845">
    <property type="entry name" value="B-box zinc-binding domain"/>
    <property type="match status" value="1"/>
</dbReference>
<evidence type="ECO:0000256" key="6">
    <source>
        <dbReference type="PROSITE-ProRule" id="PRU00024"/>
    </source>
</evidence>
<evidence type="ECO:0000256" key="1">
    <source>
        <dbReference type="ARBA" id="ARBA00000900"/>
    </source>
</evidence>
<dbReference type="GO" id="GO:0008270">
    <property type="term" value="F:zinc ion binding"/>
    <property type="evidence" value="ECO:0007669"/>
    <property type="project" value="UniProtKB-KW"/>
</dbReference>
<evidence type="ECO:0000256" key="4">
    <source>
        <dbReference type="ARBA" id="ARBA00022771"/>
    </source>
</evidence>
<dbReference type="Ensembl" id="ENSCCRT00015011036.1">
    <property type="protein sequence ID" value="ENSCCRP00015010635.1"/>
    <property type="gene ID" value="ENSCCRG00015005057.1"/>
</dbReference>
<dbReference type="Proteomes" id="UP000694700">
    <property type="component" value="Unplaced"/>
</dbReference>
<keyword evidence="5" id="KW-0862">Zinc</keyword>
<comment type="catalytic activity">
    <reaction evidence="1">
        <text>S-ubiquitinyl-[E2 ubiquitin-conjugating enzyme]-L-cysteine + [acceptor protein]-L-lysine = [E2 ubiquitin-conjugating enzyme]-L-cysteine + N(6)-ubiquitinyl-[acceptor protein]-L-lysine.</text>
        <dbReference type="EC" id="2.3.2.27"/>
    </reaction>
</comment>
<dbReference type="FunFam" id="3.30.40.10:FF:000438">
    <property type="entry name" value="Bloodthirsty-related gene family, member 25"/>
    <property type="match status" value="1"/>
</dbReference>
<keyword evidence="3" id="KW-0479">Metal-binding</keyword>
<dbReference type="Gene3D" id="4.10.830.40">
    <property type="match status" value="1"/>
</dbReference>
<dbReference type="PANTHER" id="PTHR23253">
    <property type="entry name" value="EUKARYOTIC TRANSLATION INITIATION FACTOR 4 GAMMA"/>
    <property type="match status" value="1"/>
</dbReference>
<dbReference type="EC" id="2.3.2.27" evidence="2"/>
<dbReference type="Gene3D" id="3.30.160.60">
    <property type="entry name" value="Classic Zinc Finger"/>
    <property type="match status" value="1"/>
</dbReference>
<proteinExistence type="predicted"/>
<dbReference type="GO" id="GO:0003729">
    <property type="term" value="F:mRNA binding"/>
    <property type="evidence" value="ECO:0007669"/>
    <property type="project" value="TreeGrafter"/>
</dbReference>
<dbReference type="Pfam" id="PF13445">
    <property type="entry name" value="zf-RING_UBOX"/>
    <property type="match status" value="1"/>
</dbReference>
<dbReference type="InterPro" id="IPR013083">
    <property type="entry name" value="Znf_RING/FYVE/PHD"/>
</dbReference>